<keyword evidence="3" id="KW-1185">Reference proteome</keyword>
<dbReference type="EMBL" id="JABXXV010000006">
    <property type="protein sequence ID" value="NVN47439.1"/>
    <property type="molecule type" value="Genomic_DNA"/>
</dbReference>
<name>A0ABX2P669_9PROT</name>
<dbReference type="CDD" id="cd13444">
    <property type="entry name" value="CDI_toxin_EC869_like"/>
    <property type="match status" value="1"/>
</dbReference>
<comment type="caution">
    <text evidence="2">The sequence shown here is derived from an EMBL/GenBank/DDBJ whole genome shotgun (WGS) entry which is preliminary data.</text>
</comment>
<sequence length="1328" mass="133443">MDRLGKTPSDYTFLGDSYFDQQYVQQQIVSATGQTFLGGTFVNASSQMQALVTNGADQAQRLGLTFGQALSDEQKASLTQNIVWYVPVQVNGATVLAPKLYLAPGNVALTGGTIAAKDVSLAGSSVTNSGTISGSNSLSILARNGDITNTGTLAGGSVSLVAQNGSIINSATLNDYLVNGGNQGQLGSVGTITASGAASLSASNDITFNGGRLNSGGDLSMLAGNSLTLGAATVRQATAVKGANVSSAFSQTQNYTSSISAGGNAVLAALGGDLKSAGATIDSTGNMVLSAAKSLDLGSVTDSSSHDISGSKSGFLTHSSFIDKGSLSIERGSNVTSGGTLTGLSGGDMSLKGLIGAQGNVSLSAGGNLTLEATKTQSEASASHHVAGISLSSQGAQGTLGYGMLDDKSSSSSTVWTPSVLASLGGSVALNAGKALTIDGSALSAANDLTLSGSSISLLAKENSQTQSMAHKDKTIGQSIGLSPSSVVGQVVNSALAATQASGKGSGTLAALNALQAVNTASGGLVGAMGPKTDADHNLELIGVQAGVGYNSNKRDATQTHTTVEGAKLTAGGTTTLVARGDDASDATNGNISATAAQISSSNIVLAAKKDIDLHAGYDTSSSESHSSSKSAFVGANASIGTSGAGVSVTASVGGSKTHVTTSSATAVDTKLTATNGVTITTPGAVTLDGAEVSGKRIDVSAGSLSITSSQNRSDYKSTSSQFGASLSVPVFGAGGKTGGGASYGHQTITDHFVSTGDVLSGLYAGEGGLGVDVEGGTTLKAGVLSSTADAALNHLKTGSLTTESLENVSQWELVSTGMSFSGGAGMMGSSMGPMGMIGAGLAKGASGMIGGGRSHDETSESQSAITGNISIEAGSRSGSYETDVAKANGHLENKFDAQALSNQAQIQRLGSQLVGEFGGQIADNLDAAGIKGFGAEDLSNAWGRIALETLGNTAVAAASGGNIGVAAASTALSDAAAIASRDWVLNLTQLGNADLSKFYANVISNAIASGAGAATGALVGGVGNSSVEALNGAGFGSAMQQFNQAGEPDAPGADYIDVDKPHDIHEYDKDGKPFDGSEPGHKGLPSYAEVLAKTVSNMSTGDKIDYALQAVGFMPGPIGMVADTLHLGLALAKGDYISAAGDAFGIVTFGIGEFGPVAMCAAKLAKERQEAKAIAKEKELLELIPGTRVVPASEHNVVWGKGISGQGYPFEDFLEKELPAGSRLPELFRTIDFFDESTGLAVSAKTMETMTPSRMKNPRRVYYDIKRNIDTLEKFSGYGLSGRSVESSKIIRRELDLAIPYETGAAQMDQIKRAYDYAAQKGIELKI</sequence>
<evidence type="ECO:0000313" key="3">
    <source>
        <dbReference type="Proteomes" id="UP001516351"/>
    </source>
</evidence>
<dbReference type="Proteomes" id="UP001516351">
    <property type="component" value="Unassembled WGS sequence"/>
</dbReference>
<protein>
    <submittedName>
        <fullName evidence="2">Hemagglutinin repeat-containing protein</fullName>
    </submittedName>
</protein>
<dbReference type="InterPro" id="IPR025157">
    <property type="entry name" value="Hemagglutinin_rpt"/>
</dbReference>
<dbReference type="RefSeq" id="WP_332337800.1">
    <property type="nucleotide sequence ID" value="NZ_JABXXV010000006.1"/>
</dbReference>
<proteinExistence type="predicted"/>
<evidence type="ECO:0000259" key="1">
    <source>
        <dbReference type="Pfam" id="PF21111"/>
    </source>
</evidence>
<dbReference type="Gene3D" id="3.40.1350.110">
    <property type="match status" value="1"/>
</dbReference>
<evidence type="ECO:0000313" key="2">
    <source>
        <dbReference type="EMBL" id="NVN47439.1"/>
    </source>
</evidence>
<accession>A0ABX2P669</accession>
<reference evidence="2 3" key="1">
    <citation type="submission" date="2020-06" db="EMBL/GenBank/DDBJ databases">
        <title>Synonyms of Asaia species.</title>
        <authorList>
            <person name="Sombolestani A."/>
        </authorList>
    </citation>
    <scope>NUCLEOTIDE SEQUENCE [LARGE SCALE GENOMIC DNA]</scope>
    <source>
        <strain evidence="2 3">LMG 27047</strain>
    </source>
</reference>
<organism evidence="2 3">
    <name type="scientific">Asaia spathodeae</name>
    <dbReference type="NCBI Taxonomy" id="657016"/>
    <lineage>
        <taxon>Bacteria</taxon>
        <taxon>Pseudomonadati</taxon>
        <taxon>Pseudomonadota</taxon>
        <taxon>Alphaproteobacteria</taxon>
        <taxon>Acetobacterales</taxon>
        <taxon>Acetobacteraceae</taxon>
        <taxon>Asaia</taxon>
    </lineage>
</organism>
<dbReference type="InterPro" id="IPR033799">
    <property type="entry name" value="CdiA_EC869-like"/>
</dbReference>
<dbReference type="Pfam" id="PF13332">
    <property type="entry name" value="Fil_haemagg_2"/>
    <property type="match status" value="3"/>
</dbReference>
<dbReference type="Pfam" id="PF21111">
    <property type="entry name" value="CDI_toxin_EC869_like"/>
    <property type="match status" value="1"/>
</dbReference>
<gene>
    <name evidence="2" type="ORF">HW542_11550</name>
</gene>
<feature type="domain" description="CdiA toxin EC869-like" evidence="1">
    <location>
        <begin position="1207"/>
        <end position="1328"/>
    </location>
</feature>